<name>A0ABV5UXV1_9MICC</name>
<dbReference type="Proteomes" id="UP001589536">
    <property type="component" value="Unassembled WGS sequence"/>
</dbReference>
<comment type="caution">
    <text evidence="1">The sequence shown here is derived from an EMBL/GenBank/DDBJ whole genome shotgun (WGS) entry which is preliminary data.</text>
</comment>
<proteinExistence type="predicted"/>
<organism evidence="1 2">
    <name type="scientific">Arthrobacter methylotrophus</name>
    <dbReference type="NCBI Taxonomy" id="121291"/>
    <lineage>
        <taxon>Bacteria</taxon>
        <taxon>Bacillati</taxon>
        <taxon>Actinomycetota</taxon>
        <taxon>Actinomycetes</taxon>
        <taxon>Micrococcales</taxon>
        <taxon>Micrococcaceae</taxon>
        <taxon>Arthrobacter</taxon>
    </lineage>
</organism>
<dbReference type="RefSeq" id="WP_345045141.1">
    <property type="nucleotide sequence ID" value="NZ_BAABED010000001.1"/>
</dbReference>
<protein>
    <recommendedName>
        <fullName evidence="3">DUF1801 domain-containing protein</fullName>
    </recommendedName>
</protein>
<evidence type="ECO:0000313" key="1">
    <source>
        <dbReference type="EMBL" id="MFB9716992.1"/>
    </source>
</evidence>
<gene>
    <name evidence="1" type="ORF">ACFFPI_23120</name>
</gene>
<evidence type="ECO:0008006" key="3">
    <source>
        <dbReference type="Google" id="ProtNLM"/>
    </source>
</evidence>
<evidence type="ECO:0000313" key="2">
    <source>
        <dbReference type="Proteomes" id="UP001589536"/>
    </source>
</evidence>
<accession>A0ABV5UXV1</accession>
<reference evidence="1 2" key="1">
    <citation type="submission" date="2024-09" db="EMBL/GenBank/DDBJ databases">
        <authorList>
            <person name="Sun Q."/>
            <person name="Mori K."/>
        </authorList>
    </citation>
    <scope>NUCLEOTIDE SEQUENCE [LARGE SCALE GENOMIC DNA]</scope>
    <source>
        <strain evidence="1 2">JCM 13519</strain>
    </source>
</reference>
<sequence length="132" mass="14483">MKAEPARTPAMRGSIDQSVWEAIEAEFTLPSLEQVRGRYETLVADPEPVLTQLVRVFIGEGTYCPGFQFRPGGALHPAVTGLFGRAMELKVPHNYFSAWMVTSSTDLAGGRPVDQLHDPDGLLSALETFAHR</sequence>
<dbReference type="EMBL" id="JBHMBH010000072">
    <property type="protein sequence ID" value="MFB9716992.1"/>
    <property type="molecule type" value="Genomic_DNA"/>
</dbReference>
<keyword evidence="2" id="KW-1185">Reference proteome</keyword>